<comment type="caution">
    <text evidence="2">The sequence shown here is derived from an EMBL/GenBank/DDBJ whole genome shotgun (WGS) entry which is preliminary data.</text>
</comment>
<sequence length="108" mass="11090">MLVAQKAAFVALDQQELRAAVARLAARGQFLVALLFHGLEHEAGAFTPLHAGQRLDADLGFGQATAVYAEPPGAADQRGNGDDKGGYEGAEAEHPVTPIQGGGQGARG</sequence>
<dbReference type="Proteomes" id="UP000623419">
    <property type="component" value="Unassembled WGS sequence"/>
</dbReference>
<dbReference type="EMBL" id="BMKC01000001">
    <property type="protein sequence ID" value="GGA75261.1"/>
    <property type="molecule type" value="Genomic_DNA"/>
</dbReference>
<proteinExistence type="predicted"/>
<evidence type="ECO:0000313" key="2">
    <source>
        <dbReference type="EMBL" id="GGA75261.1"/>
    </source>
</evidence>
<feature type="region of interest" description="Disordered" evidence="1">
    <location>
        <begin position="70"/>
        <end position="108"/>
    </location>
</feature>
<reference evidence="3" key="1">
    <citation type="journal article" date="2019" name="Int. J. Syst. Evol. Microbiol.">
        <title>The Global Catalogue of Microorganisms (GCM) 10K type strain sequencing project: providing services to taxonomists for standard genome sequencing and annotation.</title>
        <authorList>
            <consortium name="The Broad Institute Genomics Platform"/>
            <consortium name="The Broad Institute Genome Sequencing Center for Infectious Disease"/>
            <person name="Wu L."/>
            <person name="Ma J."/>
        </authorList>
    </citation>
    <scope>NUCLEOTIDE SEQUENCE [LARGE SCALE GENOMIC DNA]</scope>
    <source>
        <strain evidence="3">CGMCC 1.15905</strain>
    </source>
</reference>
<gene>
    <name evidence="2" type="ORF">GCM10011521_11790</name>
</gene>
<feature type="compositionally biased region" description="Basic and acidic residues" evidence="1">
    <location>
        <begin position="79"/>
        <end position="94"/>
    </location>
</feature>
<keyword evidence="3" id="KW-1185">Reference proteome</keyword>
<protein>
    <submittedName>
        <fullName evidence="2">Uncharacterized protein</fullName>
    </submittedName>
</protein>
<accession>A0ABQ1HFL9</accession>
<name>A0ABQ1HFL9_9GAMM</name>
<evidence type="ECO:0000256" key="1">
    <source>
        <dbReference type="SAM" id="MobiDB-lite"/>
    </source>
</evidence>
<organism evidence="2 3">
    <name type="scientific">Arenimonas soli</name>
    <dbReference type="NCBI Taxonomy" id="2269504"/>
    <lineage>
        <taxon>Bacteria</taxon>
        <taxon>Pseudomonadati</taxon>
        <taxon>Pseudomonadota</taxon>
        <taxon>Gammaproteobacteria</taxon>
        <taxon>Lysobacterales</taxon>
        <taxon>Lysobacteraceae</taxon>
        <taxon>Arenimonas</taxon>
    </lineage>
</organism>
<evidence type="ECO:0000313" key="3">
    <source>
        <dbReference type="Proteomes" id="UP000623419"/>
    </source>
</evidence>